<dbReference type="PANTHER" id="PTHR24559">
    <property type="entry name" value="TRANSPOSON TY3-I GAG-POL POLYPROTEIN"/>
    <property type="match status" value="1"/>
</dbReference>
<dbReference type="AlphaFoldDB" id="W6UBR9"/>
<evidence type="ECO:0000313" key="2">
    <source>
        <dbReference type="Proteomes" id="UP000019149"/>
    </source>
</evidence>
<proteinExistence type="predicted"/>
<dbReference type="KEGG" id="egl:EGR_06547"/>
<dbReference type="Proteomes" id="UP000019149">
    <property type="component" value="Unassembled WGS sequence"/>
</dbReference>
<dbReference type="OrthoDB" id="115435at2759"/>
<dbReference type="InterPro" id="IPR053134">
    <property type="entry name" value="RNA-dir_DNA_polymerase"/>
</dbReference>
<dbReference type="CTD" id="36342262"/>
<gene>
    <name evidence="1" type="ORF">EGR_06547</name>
</gene>
<dbReference type="STRING" id="6210.W6UBR9"/>
<sequence>MSLSTMPPDRVGLPFLFPVSSQQQEKRTPRIPPPLLEEVNSLVEEMLQDEVIKPSKSLWASPIKLAKKDNGSLRLYIDSPDPPHGSQWFFTLDLKLGYWQVEAHSGHLPTPDANSSDWPIPKALYIQEHNAELRIQRSTVRTGYGCERRDRGRCALTKGQKRKGTCHRLRKYKAQ</sequence>
<evidence type="ECO:0000313" key="1">
    <source>
        <dbReference type="EMBL" id="EUB58560.1"/>
    </source>
</evidence>
<dbReference type="RefSeq" id="XP_024349756.1">
    <property type="nucleotide sequence ID" value="XM_024495796.1"/>
</dbReference>
<dbReference type="SUPFAM" id="SSF56672">
    <property type="entry name" value="DNA/RNA polymerases"/>
    <property type="match status" value="1"/>
</dbReference>
<name>W6UBR9_ECHGR</name>
<protein>
    <submittedName>
        <fullName evidence="1">Pol polyprotein</fullName>
    </submittedName>
</protein>
<dbReference type="Gene3D" id="3.10.10.10">
    <property type="entry name" value="HIV Type 1 Reverse Transcriptase, subunit A, domain 1"/>
    <property type="match status" value="1"/>
</dbReference>
<reference evidence="1 2" key="1">
    <citation type="journal article" date="2013" name="Nat. Genet.">
        <title>The genome of the hydatid tapeworm Echinococcus granulosus.</title>
        <authorList>
            <person name="Zheng H."/>
            <person name="Zhang W."/>
            <person name="Zhang L."/>
            <person name="Zhang Z."/>
            <person name="Li J."/>
            <person name="Lu G."/>
            <person name="Zhu Y."/>
            <person name="Wang Y."/>
            <person name="Huang Y."/>
            <person name="Liu J."/>
            <person name="Kang H."/>
            <person name="Chen J."/>
            <person name="Wang L."/>
            <person name="Chen A."/>
            <person name="Yu S."/>
            <person name="Gao Z."/>
            <person name="Jin L."/>
            <person name="Gu W."/>
            <person name="Wang Z."/>
            <person name="Zhao L."/>
            <person name="Shi B."/>
            <person name="Wen H."/>
            <person name="Lin R."/>
            <person name="Jones M.K."/>
            <person name="Brejova B."/>
            <person name="Vinar T."/>
            <person name="Zhao G."/>
            <person name="McManus D.P."/>
            <person name="Chen Z."/>
            <person name="Zhou Y."/>
            <person name="Wang S."/>
        </authorList>
    </citation>
    <scope>NUCLEOTIDE SEQUENCE [LARGE SCALE GENOMIC DNA]</scope>
</reference>
<comment type="caution">
    <text evidence="1">The sequence shown here is derived from an EMBL/GenBank/DDBJ whole genome shotgun (WGS) entry which is preliminary data.</text>
</comment>
<keyword evidence="2" id="KW-1185">Reference proteome</keyword>
<dbReference type="PANTHER" id="PTHR24559:SF435">
    <property type="entry name" value="RIBONUCLEASE H"/>
    <property type="match status" value="1"/>
</dbReference>
<organism evidence="1 2">
    <name type="scientific">Echinococcus granulosus</name>
    <name type="common">Hydatid tapeworm</name>
    <dbReference type="NCBI Taxonomy" id="6210"/>
    <lineage>
        <taxon>Eukaryota</taxon>
        <taxon>Metazoa</taxon>
        <taxon>Spiralia</taxon>
        <taxon>Lophotrochozoa</taxon>
        <taxon>Platyhelminthes</taxon>
        <taxon>Cestoda</taxon>
        <taxon>Eucestoda</taxon>
        <taxon>Cyclophyllidea</taxon>
        <taxon>Taeniidae</taxon>
        <taxon>Echinococcus</taxon>
        <taxon>Echinococcus granulosus group</taxon>
    </lineage>
</organism>
<dbReference type="InterPro" id="IPR043502">
    <property type="entry name" value="DNA/RNA_pol_sf"/>
</dbReference>
<dbReference type="GeneID" id="36342262"/>
<dbReference type="EMBL" id="APAU02000059">
    <property type="protein sequence ID" value="EUB58560.1"/>
    <property type="molecule type" value="Genomic_DNA"/>
</dbReference>
<accession>W6UBR9</accession>